<organism evidence="1 2">
    <name type="scientific">Nocardioides koreensis</name>
    <dbReference type="NCBI Taxonomy" id="433651"/>
    <lineage>
        <taxon>Bacteria</taxon>
        <taxon>Bacillati</taxon>
        <taxon>Actinomycetota</taxon>
        <taxon>Actinomycetes</taxon>
        <taxon>Propionibacteriales</taxon>
        <taxon>Nocardioidaceae</taxon>
        <taxon>Nocardioides</taxon>
    </lineage>
</organism>
<dbReference type="SUPFAM" id="SSF74650">
    <property type="entry name" value="Galactose mutarotase-like"/>
    <property type="match status" value="1"/>
</dbReference>
<comment type="caution">
    <text evidence="1">The sequence shown here is derived from an EMBL/GenBank/DDBJ whole genome shotgun (WGS) entry which is preliminary data.</text>
</comment>
<dbReference type="InterPro" id="IPR037480">
    <property type="entry name" value="YihR-like"/>
</dbReference>
<dbReference type="Gene3D" id="2.70.98.10">
    <property type="match status" value="1"/>
</dbReference>
<dbReference type="InterPro" id="IPR014718">
    <property type="entry name" value="GH-type_carb-bd"/>
</dbReference>
<dbReference type="InterPro" id="IPR008183">
    <property type="entry name" value="Aldose_1/G6P_1-epimerase"/>
</dbReference>
<dbReference type="RefSeq" id="WP_344150594.1">
    <property type="nucleotide sequence ID" value="NZ_BAAAQR010000004.1"/>
</dbReference>
<dbReference type="CDD" id="cd09022">
    <property type="entry name" value="Aldose_epim_Ec_YihR"/>
    <property type="match status" value="1"/>
</dbReference>
<dbReference type="Proteomes" id="UP001501771">
    <property type="component" value="Unassembled WGS sequence"/>
</dbReference>
<accession>A0ABN2ZND1</accession>
<gene>
    <name evidence="1" type="ORF">GCM10009844_19000</name>
</gene>
<evidence type="ECO:0000313" key="2">
    <source>
        <dbReference type="Proteomes" id="UP001501771"/>
    </source>
</evidence>
<protein>
    <submittedName>
        <fullName evidence="1">Aldose 1-epimerase family protein</fullName>
    </submittedName>
</protein>
<dbReference type="EMBL" id="BAAAQR010000004">
    <property type="protein sequence ID" value="GAA2144873.1"/>
    <property type="molecule type" value="Genomic_DNA"/>
</dbReference>
<reference evidence="1 2" key="1">
    <citation type="journal article" date="2019" name="Int. J. Syst. Evol. Microbiol.">
        <title>The Global Catalogue of Microorganisms (GCM) 10K type strain sequencing project: providing services to taxonomists for standard genome sequencing and annotation.</title>
        <authorList>
            <consortium name="The Broad Institute Genomics Platform"/>
            <consortium name="The Broad Institute Genome Sequencing Center for Infectious Disease"/>
            <person name="Wu L."/>
            <person name="Ma J."/>
        </authorList>
    </citation>
    <scope>NUCLEOTIDE SEQUENCE [LARGE SCALE GENOMIC DNA]</scope>
    <source>
        <strain evidence="1 2">JCM 16022</strain>
    </source>
</reference>
<dbReference type="Pfam" id="PF01263">
    <property type="entry name" value="Aldose_epim"/>
    <property type="match status" value="1"/>
</dbReference>
<dbReference type="InterPro" id="IPR011013">
    <property type="entry name" value="Gal_mutarotase_sf_dom"/>
</dbReference>
<name>A0ABN2ZND1_9ACTN</name>
<sequence length="307" mass="33421">MLSPSGDQFEISGGGYRAVVTESGAALRLLEYAGRPLVDGFDADRMSPGGRGQLLMPWPNRIRDGAYTFDGRDLQLPLTEPARHNASHGLVRWVAWTLEEHTDNSVSLVYRLMAQTGYPWTLDLHVLYDLSADGLTVTQTATNMAAEPAPYASGAHPYLAVGPGPIDSLELTLPAGTRSLVDDRLLPVGREDVEDTAYDFRVARPVRDTAFDDAFTDLERDEQGIATAVLRDPHTGHGVALWVDERHRWLQVFSADQAPGTARRSLAVEPMTAPADSFRSGDDLVTLARSGEAGDEHSASWGIRALD</sequence>
<proteinExistence type="predicted"/>
<dbReference type="PANTHER" id="PTHR10091">
    <property type="entry name" value="ALDOSE-1-EPIMERASE"/>
    <property type="match status" value="1"/>
</dbReference>
<evidence type="ECO:0000313" key="1">
    <source>
        <dbReference type="EMBL" id="GAA2144873.1"/>
    </source>
</evidence>
<keyword evidence="2" id="KW-1185">Reference proteome</keyword>
<dbReference type="PANTHER" id="PTHR10091:SF0">
    <property type="entry name" value="GALACTOSE MUTAROTASE"/>
    <property type="match status" value="1"/>
</dbReference>